<dbReference type="GO" id="GO:0043531">
    <property type="term" value="F:ADP binding"/>
    <property type="evidence" value="ECO:0007669"/>
    <property type="project" value="InterPro"/>
</dbReference>
<dbReference type="FunFam" id="3.40.50.300:FF:001091">
    <property type="entry name" value="Probable disease resistance protein At1g61300"/>
    <property type="match status" value="1"/>
</dbReference>
<dbReference type="InterPro" id="IPR044974">
    <property type="entry name" value="Disease_R_plants"/>
</dbReference>
<dbReference type="Pfam" id="PF23598">
    <property type="entry name" value="LRR_14"/>
    <property type="match status" value="1"/>
</dbReference>
<feature type="domain" description="Disease resistance protein winged helix" evidence="6">
    <location>
        <begin position="432"/>
        <end position="503"/>
    </location>
</feature>
<feature type="domain" description="Disease resistance R13L4/SHOC-2-like LRR" evidence="7">
    <location>
        <begin position="548"/>
        <end position="875"/>
    </location>
</feature>
<dbReference type="FunFam" id="1.10.10.10:FF:000322">
    <property type="entry name" value="Probable disease resistance protein At1g63360"/>
    <property type="match status" value="1"/>
</dbReference>
<dbReference type="InterPro" id="IPR002182">
    <property type="entry name" value="NB-ARC"/>
</dbReference>
<keyword evidence="2" id="KW-0547">Nucleotide-binding</keyword>
<protein>
    <submittedName>
        <fullName evidence="8">Disease resistance protein RPM1</fullName>
    </submittedName>
</protein>
<organism evidence="8 9">
    <name type="scientific">Morella rubra</name>
    <name type="common">Chinese bayberry</name>
    <dbReference type="NCBI Taxonomy" id="262757"/>
    <lineage>
        <taxon>Eukaryota</taxon>
        <taxon>Viridiplantae</taxon>
        <taxon>Streptophyta</taxon>
        <taxon>Embryophyta</taxon>
        <taxon>Tracheophyta</taxon>
        <taxon>Spermatophyta</taxon>
        <taxon>Magnoliopsida</taxon>
        <taxon>eudicotyledons</taxon>
        <taxon>Gunneridae</taxon>
        <taxon>Pentapetalae</taxon>
        <taxon>rosids</taxon>
        <taxon>fabids</taxon>
        <taxon>Fagales</taxon>
        <taxon>Myricaceae</taxon>
        <taxon>Morella</taxon>
    </lineage>
</organism>
<dbReference type="InterPro" id="IPR042197">
    <property type="entry name" value="Apaf_helical"/>
</dbReference>
<dbReference type="Gene3D" id="3.80.10.10">
    <property type="entry name" value="Ribonuclease Inhibitor"/>
    <property type="match status" value="1"/>
</dbReference>
<dbReference type="SUPFAM" id="SSF52540">
    <property type="entry name" value="P-loop containing nucleoside triphosphate hydrolases"/>
    <property type="match status" value="1"/>
</dbReference>
<evidence type="ECO:0000259" key="6">
    <source>
        <dbReference type="Pfam" id="PF23559"/>
    </source>
</evidence>
<sequence length="918" mass="105161">MADGAVNFLLDKLTSILRQKASLLGGHHDEIEEIKLELESMKSLLRDAERSMQRSEVVETWVRQVREVASEVEDIIDEFMHLKDRGKRKIGLKGIAKDIINFPKNITARSQISSKFPKIKAKVHEISERSKRYGFHKLDEGTNMATESWRHYGESSRFFEDDEIVGMEGNTEKLLEWLLESEQRRTIISIVGMGGLGKTTLVTRVYNDQRIQRNFDCCAWISVSQSTGIHELLRSIVREFFYAKRVDLPSNFGSMNNMQLMAMLIDYLQRKRYVVVLDDVWSIDLWSIIRGAFPNNKHGSRIVLTTRNENVATSVGVGFRLHRLEPLQESDAWALFCKKTFWNEAGRCCPPELQPLAQDIMKKCEGLPLAIVAIGGLMCSRSKTVGEWKKVKESLNWQLSNNPILEKVKGILLLSFKDLPYYLKHCFLYCCIFHYGYQIKRKKLIRLWVAEGFIKERKGMTMEDIAEEYLTDLIFRSMIQVTETNADGRVKTCRLHDVMRELAMATSEKQNFCTAYDGPESRLEGKTHHLSIYDRDESIQLSSTMSQHLRSLFVFKTDTCTSFSMDAVSSKFKLLRVLELQGVPIEKIPGTLIRLFNLRYLNLRDTKISELPKSIERLQNLQTLDVRYTNVRKLPNGISNLPRLRHLYMCGSNDQNSEVSNSPNSVQPPAGIWNIEGLQTLACVEAEEELIQGVGNLTELRRLEITKLRMVDGPKLCPSIQKMKSLLHLGITAINKEELQLEALSMPPPFLQKLKLAGQLSRLPHWLGSLANLTHLLLTMSCLHDDVISSLHVLSALVFLELKKAYNGKLLHFKVGWFPRLKKLNIVELTQLESLVLEEGTLPTIRDLNLILCPELKMLPQGIEHLTSLKMLHLEDMPEESIRRLQGDTNEDQAKVRHIATIKLVYLTGQDRVVETLC</sequence>
<dbReference type="GO" id="GO:0098542">
    <property type="term" value="P:defense response to other organism"/>
    <property type="evidence" value="ECO:0007669"/>
    <property type="project" value="TreeGrafter"/>
</dbReference>
<dbReference type="PANTHER" id="PTHR23155:SF1232">
    <property type="entry name" value="OS09G0270700 PROTEIN"/>
    <property type="match status" value="1"/>
</dbReference>
<keyword evidence="3" id="KW-0611">Plant defense</keyword>
<dbReference type="InterPro" id="IPR036388">
    <property type="entry name" value="WH-like_DNA-bd_sf"/>
</dbReference>
<dbReference type="InterPro" id="IPR041118">
    <property type="entry name" value="Rx_N"/>
</dbReference>
<dbReference type="AlphaFoldDB" id="A0A6A1V786"/>
<name>A0A6A1V786_9ROSI</name>
<evidence type="ECO:0000256" key="1">
    <source>
        <dbReference type="ARBA" id="ARBA00022737"/>
    </source>
</evidence>
<dbReference type="OrthoDB" id="598235at2759"/>
<dbReference type="Gene3D" id="3.40.50.300">
    <property type="entry name" value="P-loop containing nucleotide triphosphate hydrolases"/>
    <property type="match status" value="1"/>
</dbReference>
<dbReference type="Proteomes" id="UP000516437">
    <property type="component" value="Chromosome 6"/>
</dbReference>
<dbReference type="InterPro" id="IPR027417">
    <property type="entry name" value="P-loop_NTPase"/>
</dbReference>
<dbReference type="SUPFAM" id="SSF52058">
    <property type="entry name" value="L domain-like"/>
    <property type="match status" value="1"/>
</dbReference>
<keyword evidence="9" id="KW-1185">Reference proteome</keyword>
<dbReference type="Gene3D" id="1.20.5.4130">
    <property type="match status" value="1"/>
</dbReference>
<dbReference type="Pfam" id="PF18052">
    <property type="entry name" value="Rx_N"/>
    <property type="match status" value="1"/>
</dbReference>
<dbReference type="Gene3D" id="1.10.8.430">
    <property type="entry name" value="Helical domain of apoptotic protease-activating factors"/>
    <property type="match status" value="1"/>
</dbReference>
<dbReference type="EMBL" id="RXIC02000024">
    <property type="protein sequence ID" value="KAB1208719.1"/>
    <property type="molecule type" value="Genomic_DNA"/>
</dbReference>
<evidence type="ECO:0000256" key="2">
    <source>
        <dbReference type="ARBA" id="ARBA00022741"/>
    </source>
</evidence>
<dbReference type="InterPro" id="IPR038005">
    <property type="entry name" value="RX-like_CC"/>
</dbReference>
<proteinExistence type="predicted"/>
<dbReference type="InterPro" id="IPR055414">
    <property type="entry name" value="LRR_R13L4/SHOC2-like"/>
</dbReference>
<dbReference type="PANTHER" id="PTHR23155">
    <property type="entry name" value="DISEASE RESISTANCE PROTEIN RP"/>
    <property type="match status" value="1"/>
</dbReference>
<evidence type="ECO:0000256" key="3">
    <source>
        <dbReference type="ARBA" id="ARBA00022821"/>
    </source>
</evidence>
<evidence type="ECO:0000313" key="8">
    <source>
        <dbReference type="EMBL" id="KAB1208719.1"/>
    </source>
</evidence>
<dbReference type="InterPro" id="IPR058922">
    <property type="entry name" value="WHD_DRP"/>
</dbReference>
<dbReference type="Pfam" id="PF00931">
    <property type="entry name" value="NB-ARC"/>
    <property type="match status" value="1"/>
</dbReference>
<evidence type="ECO:0000259" key="5">
    <source>
        <dbReference type="Pfam" id="PF18052"/>
    </source>
</evidence>
<dbReference type="PRINTS" id="PR00364">
    <property type="entry name" value="DISEASERSIST"/>
</dbReference>
<evidence type="ECO:0000259" key="7">
    <source>
        <dbReference type="Pfam" id="PF23598"/>
    </source>
</evidence>
<feature type="domain" description="NB-ARC" evidence="4">
    <location>
        <begin position="168"/>
        <end position="344"/>
    </location>
</feature>
<dbReference type="CDD" id="cd14798">
    <property type="entry name" value="RX-CC_like"/>
    <property type="match status" value="1"/>
</dbReference>
<evidence type="ECO:0000259" key="4">
    <source>
        <dbReference type="Pfam" id="PF00931"/>
    </source>
</evidence>
<accession>A0A6A1V786</accession>
<dbReference type="InterPro" id="IPR032675">
    <property type="entry name" value="LRR_dom_sf"/>
</dbReference>
<comment type="caution">
    <text evidence="8">The sequence shown here is derived from an EMBL/GenBank/DDBJ whole genome shotgun (WGS) entry which is preliminary data.</text>
</comment>
<evidence type="ECO:0000313" key="9">
    <source>
        <dbReference type="Proteomes" id="UP000516437"/>
    </source>
</evidence>
<keyword evidence="1" id="KW-0677">Repeat</keyword>
<gene>
    <name evidence="8" type="ORF">CJ030_MR6G003660</name>
</gene>
<dbReference type="Pfam" id="PF23559">
    <property type="entry name" value="WHD_DRP"/>
    <property type="match status" value="1"/>
</dbReference>
<dbReference type="Gene3D" id="1.10.10.10">
    <property type="entry name" value="Winged helix-like DNA-binding domain superfamily/Winged helix DNA-binding domain"/>
    <property type="match status" value="1"/>
</dbReference>
<reference evidence="8 9" key="1">
    <citation type="journal article" date="2019" name="Plant Biotechnol. J.">
        <title>The red bayberry genome and genetic basis of sex determination.</title>
        <authorList>
            <person name="Jia H.M."/>
            <person name="Jia H.J."/>
            <person name="Cai Q.L."/>
            <person name="Wang Y."/>
            <person name="Zhao H.B."/>
            <person name="Yang W.F."/>
            <person name="Wang G.Y."/>
            <person name="Li Y.H."/>
            <person name="Zhan D.L."/>
            <person name="Shen Y.T."/>
            <person name="Niu Q.F."/>
            <person name="Chang L."/>
            <person name="Qiu J."/>
            <person name="Zhao L."/>
            <person name="Xie H.B."/>
            <person name="Fu W.Y."/>
            <person name="Jin J."/>
            <person name="Li X.W."/>
            <person name="Jiao Y."/>
            <person name="Zhou C.C."/>
            <person name="Tu T."/>
            <person name="Chai C.Y."/>
            <person name="Gao J.L."/>
            <person name="Fan L.J."/>
            <person name="van de Weg E."/>
            <person name="Wang J.Y."/>
            <person name="Gao Z.S."/>
        </authorList>
    </citation>
    <scope>NUCLEOTIDE SEQUENCE [LARGE SCALE GENOMIC DNA]</scope>
    <source>
        <tissue evidence="8">Leaves</tissue>
    </source>
</reference>
<feature type="domain" description="Disease resistance N-terminal" evidence="5">
    <location>
        <begin position="5"/>
        <end position="89"/>
    </location>
</feature>